<sequence>MNGCSAELARAEESGLTLFSLAAVSARTVTESYRRAMLGREEKRMGNGAGISPSAWFPHA</sequence>
<dbReference type="EMBL" id="LHZT01000109">
    <property type="protein sequence ID" value="KXV59067.1"/>
    <property type="molecule type" value="Genomic_DNA"/>
</dbReference>
<evidence type="ECO:0000313" key="2">
    <source>
        <dbReference type="Proteomes" id="UP000075411"/>
    </source>
</evidence>
<accession>A0A149U126</accession>
<organism evidence="1 2">
    <name type="scientific">Acetobacter tropicalis</name>
    <dbReference type="NCBI Taxonomy" id="104102"/>
    <lineage>
        <taxon>Bacteria</taxon>
        <taxon>Pseudomonadati</taxon>
        <taxon>Pseudomonadota</taxon>
        <taxon>Alphaproteobacteria</taxon>
        <taxon>Acetobacterales</taxon>
        <taxon>Acetobacteraceae</taxon>
        <taxon>Acetobacter</taxon>
    </lineage>
</organism>
<dbReference type="PATRIC" id="fig|104102.12.peg.2319"/>
<reference evidence="1 2" key="1">
    <citation type="submission" date="2015-06" db="EMBL/GenBank/DDBJ databases">
        <title>Improved classification and identification of acetic acid bacteria using matrix-assisted laser desorption/ionization time-of-flight mass spectrometry; Gluconobacter nephelii and Gluconobacter uchimurae are later heterotypic synonyms of Gluconobacter japonicus and Gluconobacter oxydans, respectively.</title>
        <authorList>
            <person name="Li L."/>
            <person name="Cleenwerck I."/>
            <person name="De Vuyst L."/>
            <person name="Vandamme P."/>
        </authorList>
    </citation>
    <scope>NUCLEOTIDE SEQUENCE [LARGE SCALE GENOMIC DNA]</scope>
    <source>
        <strain evidence="1 2">LMG 1663</strain>
    </source>
</reference>
<dbReference type="AlphaFoldDB" id="A0A149U126"/>
<evidence type="ECO:0000313" key="1">
    <source>
        <dbReference type="EMBL" id="KXV59067.1"/>
    </source>
</evidence>
<dbReference type="Proteomes" id="UP000075411">
    <property type="component" value="Unassembled WGS sequence"/>
</dbReference>
<protein>
    <submittedName>
        <fullName evidence="1">Uncharacterized protein</fullName>
    </submittedName>
</protein>
<proteinExistence type="predicted"/>
<name>A0A149U126_9PROT</name>
<comment type="caution">
    <text evidence="1">The sequence shown here is derived from an EMBL/GenBank/DDBJ whole genome shotgun (WGS) entry which is preliminary data.</text>
</comment>
<gene>
    <name evidence="1" type="ORF">AD947_04805</name>
</gene>